<dbReference type="EMBL" id="OX459940">
    <property type="protein sequence ID" value="CAI9175198.1"/>
    <property type="molecule type" value="Genomic_DNA"/>
</dbReference>
<organism evidence="2 3">
    <name type="scientific">Rangifer tarandus platyrhynchus</name>
    <name type="common">Svalbard reindeer</name>
    <dbReference type="NCBI Taxonomy" id="3082113"/>
    <lineage>
        <taxon>Eukaryota</taxon>
        <taxon>Metazoa</taxon>
        <taxon>Chordata</taxon>
        <taxon>Craniata</taxon>
        <taxon>Vertebrata</taxon>
        <taxon>Euteleostomi</taxon>
        <taxon>Mammalia</taxon>
        <taxon>Eutheria</taxon>
        <taxon>Laurasiatheria</taxon>
        <taxon>Artiodactyla</taxon>
        <taxon>Ruminantia</taxon>
        <taxon>Pecora</taxon>
        <taxon>Cervidae</taxon>
        <taxon>Odocoileinae</taxon>
        <taxon>Rangifer</taxon>
    </lineage>
</organism>
<evidence type="ECO:0000256" key="1">
    <source>
        <dbReference type="SAM" id="MobiDB-lite"/>
    </source>
</evidence>
<evidence type="ECO:0000313" key="3">
    <source>
        <dbReference type="Proteomes" id="UP001176941"/>
    </source>
</evidence>
<protein>
    <submittedName>
        <fullName evidence="2">Uncharacterized protein</fullName>
    </submittedName>
</protein>
<dbReference type="Proteomes" id="UP001176941">
    <property type="component" value="Chromosome 4"/>
</dbReference>
<feature type="region of interest" description="Disordered" evidence="1">
    <location>
        <begin position="1"/>
        <end position="165"/>
    </location>
</feature>
<reference evidence="2" key="1">
    <citation type="submission" date="2023-04" db="EMBL/GenBank/DDBJ databases">
        <authorList>
            <consortium name="ELIXIR-Norway"/>
        </authorList>
    </citation>
    <scope>NUCLEOTIDE SEQUENCE [LARGE SCALE GENOMIC DNA]</scope>
</reference>
<feature type="compositionally biased region" description="Basic residues" evidence="1">
    <location>
        <begin position="137"/>
        <end position="148"/>
    </location>
</feature>
<name>A0ABN8ZNV1_RANTA</name>
<sequence length="185" mass="18703">MTPKQGAPPKRAGQARGSRTSPSAGRARRAEGLTDAPTGSPARGHGQLPHRAPSRPSGGDPGPTDDPPPAPPSGTRVQRRTARPQDRLTARPWGLLPETEGSARNLGAAAAAAPEASPDGFSQRTEADSELSAAAGKRPRASSGRKSRGAGPTGAGAGASGGAWSGGRGLWAFLEHLTHLAPLRT</sequence>
<keyword evidence="3" id="KW-1185">Reference proteome</keyword>
<evidence type="ECO:0000313" key="2">
    <source>
        <dbReference type="EMBL" id="CAI9175198.1"/>
    </source>
</evidence>
<accession>A0ABN8ZNV1</accession>
<proteinExistence type="predicted"/>
<gene>
    <name evidence="2" type="ORF">MRATA1EN1_LOCUS24160</name>
</gene>
<feature type="compositionally biased region" description="Gly residues" evidence="1">
    <location>
        <begin position="151"/>
        <end position="165"/>
    </location>
</feature>